<dbReference type="SUPFAM" id="SSF46785">
    <property type="entry name" value="Winged helix' DNA-binding domain"/>
    <property type="match status" value="1"/>
</dbReference>
<evidence type="ECO:0000256" key="2">
    <source>
        <dbReference type="ARBA" id="ARBA00022679"/>
    </source>
</evidence>
<proteinExistence type="predicted"/>
<dbReference type="InterPro" id="IPR036390">
    <property type="entry name" value="WH_DNA-bd_sf"/>
</dbReference>
<evidence type="ECO:0000259" key="4">
    <source>
        <dbReference type="Pfam" id="PF00891"/>
    </source>
</evidence>
<gene>
    <name evidence="6" type="ORF">GCM10017790_09040</name>
</gene>
<evidence type="ECO:0000313" key="7">
    <source>
        <dbReference type="Proteomes" id="UP000635387"/>
    </source>
</evidence>
<dbReference type="PIRSF" id="PIRSF005739">
    <property type="entry name" value="O-mtase"/>
    <property type="match status" value="1"/>
</dbReference>
<name>A0ABQ3L5P3_9PSEU</name>
<keyword evidence="3" id="KW-0949">S-adenosyl-L-methionine</keyword>
<dbReference type="RefSeq" id="WP_191251977.1">
    <property type="nucleotide sequence ID" value="NZ_BNAY01000001.1"/>
</dbReference>
<evidence type="ECO:0000313" key="6">
    <source>
        <dbReference type="EMBL" id="GHH05290.1"/>
    </source>
</evidence>
<dbReference type="SUPFAM" id="SSF53335">
    <property type="entry name" value="S-adenosyl-L-methionine-dependent methyltransferases"/>
    <property type="match status" value="1"/>
</dbReference>
<dbReference type="EMBL" id="BNAY01000001">
    <property type="protein sequence ID" value="GHH05290.1"/>
    <property type="molecule type" value="Genomic_DNA"/>
</dbReference>
<dbReference type="InterPro" id="IPR012967">
    <property type="entry name" value="COMT_dimerisation"/>
</dbReference>
<keyword evidence="2" id="KW-0808">Transferase</keyword>
<protein>
    <submittedName>
        <fullName evidence="6">O-methyltransferase</fullName>
    </submittedName>
</protein>
<dbReference type="Pfam" id="PF08100">
    <property type="entry name" value="Dimerisation"/>
    <property type="match status" value="1"/>
</dbReference>
<feature type="domain" description="O-methyltransferase C-terminal" evidence="4">
    <location>
        <begin position="122"/>
        <end position="330"/>
    </location>
</feature>
<sequence>MTIIRSTPPGGGAMPDSSAITTLRDISLASAAPAALRAAIQVGLPEHVGDVPVTIDDLAKSLDVDGAILERLLRALRSYGVFHEDAGGIVHTAMSRLLREDDPQRLKYWVLWVTEPWVWELWPDLEDAVRTGRGDFEGKYGDRFFSHLHAQWPDSTEIFNRSQTELSRLTSAAIAETFDLSGVRTFVDVGGGRGYTLSTILEANPHLHGTLVDLPAAVAEPDLRLRPGGALAERSQVLAGDCLVDIPVKGADIYQFKSILEWDDEWTVTALRNAAQAARPGSRVLMITNLVDDSPEIRYATGIDLLFLLNTNGRRHTRKGVTALVERAGLRLESVTPVPPLLHVVEASVPSA</sequence>
<dbReference type="PROSITE" id="PS51683">
    <property type="entry name" value="SAM_OMT_II"/>
    <property type="match status" value="1"/>
</dbReference>
<dbReference type="InterPro" id="IPR001077">
    <property type="entry name" value="COMT_C"/>
</dbReference>
<keyword evidence="1" id="KW-0489">Methyltransferase</keyword>
<dbReference type="Proteomes" id="UP000635387">
    <property type="component" value="Unassembled WGS sequence"/>
</dbReference>
<dbReference type="PANTHER" id="PTHR43712:SF2">
    <property type="entry name" value="O-METHYLTRANSFERASE CICE"/>
    <property type="match status" value="1"/>
</dbReference>
<evidence type="ECO:0000256" key="3">
    <source>
        <dbReference type="ARBA" id="ARBA00022691"/>
    </source>
</evidence>
<accession>A0ABQ3L5P3</accession>
<dbReference type="Gene3D" id="1.10.10.10">
    <property type="entry name" value="Winged helix-like DNA-binding domain superfamily/Winged helix DNA-binding domain"/>
    <property type="match status" value="1"/>
</dbReference>
<dbReference type="Pfam" id="PF00891">
    <property type="entry name" value="Methyltransf_2"/>
    <property type="match status" value="1"/>
</dbReference>
<dbReference type="PANTHER" id="PTHR43712">
    <property type="entry name" value="PUTATIVE (AFU_ORTHOLOGUE AFUA_4G14580)-RELATED"/>
    <property type="match status" value="1"/>
</dbReference>
<dbReference type="InterPro" id="IPR036388">
    <property type="entry name" value="WH-like_DNA-bd_sf"/>
</dbReference>
<feature type="domain" description="O-methyltransferase dimerisation" evidence="5">
    <location>
        <begin position="28"/>
        <end position="98"/>
    </location>
</feature>
<dbReference type="Gene3D" id="3.40.50.150">
    <property type="entry name" value="Vaccinia Virus protein VP39"/>
    <property type="match status" value="1"/>
</dbReference>
<reference evidence="7" key="1">
    <citation type="journal article" date="2019" name="Int. J. Syst. Evol. Microbiol.">
        <title>The Global Catalogue of Microorganisms (GCM) 10K type strain sequencing project: providing services to taxonomists for standard genome sequencing and annotation.</title>
        <authorList>
            <consortium name="The Broad Institute Genomics Platform"/>
            <consortium name="The Broad Institute Genome Sequencing Center for Infectious Disease"/>
            <person name="Wu L."/>
            <person name="Ma J."/>
        </authorList>
    </citation>
    <scope>NUCLEOTIDE SEQUENCE [LARGE SCALE GENOMIC DNA]</scope>
    <source>
        <strain evidence="7">CGMCC 4.7683</strain>
    </source>
</reference>
<comment type="caution">
    <text evidence="6">The sequence shown here is derived from an EMBL/GenBank/DDBJ whole genome shotgun (WGS) entry which is preliminary data.</text>
</comment>
<evidence type="ECO:0000259" key="5">
    <source>
        <dbReference type="Pfam" id="PF08100"/>
    </source>
</evidence>
<dbReference type="InterPro" id="IPR016461">
    <property type="entry name" value="COMT-like"/>
</dbReference>
<keyword evidence="7" id="KW-1185">Reference proteome</keyword>
<organism evidence="6 7">
    <name type="scientific">Amycolatopsis oliviviridis</name>
    <dbReference type="NCBI Taxonomy" id="1471590"/>
    <lineage>
        <taxon>Bacteria</taxon>
        <taxon>Bacillati</taxon>
        <taxon>Actinomycetota</taxon>
        <taxon>Actinomycetes</taxon>
        <taxon>Pseudonocardiales</taxon>
        <taxon>Pseudonocardiaceae</taxon>
        <taxon>Amycolatopsis</taxon>
    </lineage>
</organism>
<evidence type="ECO:0000256" key="1">
    <source>
        <dbReference type="ARBA" id="ARBA00022603"/>
    </source>
</evidence>
<dbReference type="InterPro" id="IPR029063">
    <property type="entry name" value="SAM-dependent_MTases_sf"/>
</dbReference>